<protein>
    <submittedName>
        <fullName evidence="1">Uncharacterized protein</fullName>
    </submittedName>
</protein>
<evidence type="ECO:0000313" key="1">
    <source>
        <dbReference type="EMBL" id="KOF86398.1"/>
    </source>
</evidence>
<reference evidence="1" key="1">
    <citation type="submission" date="2015-07" db="EMBL/GenBank/DDBJ databases">
        <title>MeaNS - Measles Nucleotide Surveillance Program.</title>
        <authorList>
            <person name="Tran T."/>
            <person name="Druce J."/>
        </authorList>
    </citation>
    <scope>NUCLEOTIDE SEQUENCE</scope>
    <source>
        <strain evidence="1">UCB-OBI-ISO-001</strain>
        <tissue evidence="1">Gonad</tissue>
    </source>
</reference>
<gene>
    <name evidence="1" type="ORF">OCBIM_22018691mg</name>
</gene>
<name>A0A0L8HAQ8_OCTBM</name>
<dbReference type="EMBL" id="KQ418653">
    <property type="protein sequence ID" value="KOF86398.1"/>
    <property type="molecule type" value="Genomic_DNA"/>
</dbReference>
<accession>A0A0L8HAQ8</accession>
<proteinExistence type="predicted"/>
<organism evidence="1">
    <name type="scientific">Octopus bimaculoides</name>
    <name type="common">California two-spotted octopus</name>
    <dbReference type="NCBI Taxonomy" id="37653"/>
    <lineage>
        <taxon>Eukaryota</taxon>
        <taxon>Metazoa</taxon>
        <taxon>Spiralia</taxon>
        <taxon>Lophotrochozoa</taxon>
        <taxon>Mollusca</taxon>
        <taxon>Cephalopoda</taxon>
        <taxon>Coleoidea</taxon>
        <taxon>Octopodiformes</taxon>
        <taxon>Octopoda</taxon>
        <taxon>Incirrata</taxon>
        <taxon>Octopodidae</taxon>
        <taxon>Octopus</taxon>
    </lineage>
</organism>
<sequence length="120" mass="14844">MFTRKMKSISEKLLSSREKKLEITIMRKVLRRKIAKFPYRYGKLSWEDGFICNRIEQMIYTVKKVKRQWFDFKKDANQLKQRYTENNNKSIEEPMDFMYAMFEVLFPDKTHTTVRRRTRK</sequence>
<dbReference type="AlphaFoldDB" id="A0A0L8HAQ8"/>